<dbReference type="Proteomes" id="UP000886520">
    <property type="component" value="Chromosome 25"/>
</dbReference>
<dbReference type="GO" id="GO:0016020">
    <property type="term" value="C:membrane"/>
    <property type="evidence" value="ECO:0007669"/>
    <property type="project" value="UniProtKB-SubCell"/>
</dbReference>
<keyword evidence="4" id="KW-0472">Membrane</keyword>
<gene>
    <name evidence="8" type="ORF">GOP47_0026100</name>
</gene>
<keyword evidence="2" id="KW-0812">Transmembrane</keyword>
<evidence type="ECO:0000259" key="6">
    <source>
        <dbReference type="PROSITE" id="PS50004"/>
    </source>
</evidence>
<dbReference type="PANTHER" id="PTHR46296">
    <property type="entry name" value="BNAA05G37250D PROTEIN"/>
    <property type="match status" value="1"/>
</dbReference>
<protein>
    <recommendedName>
        <fullName evidence="10">C2 and GRAM domain-containing protein</fullName>
    </recommendedName>
</protein>
<dbReference type="Gene3D" id="2.30.29.30">
    <property type="entry name" value="Pleckstrin-homology domain (PH domain)/Phosphotyrosine-binding domain (PTB)"/>
    <property type="match status" value="1"/>
</dbReference>
<reference evidence="8" key="1">
    <citation type="submission" date="2021-01" db="EMBL/GenBank/DDBJ databases">
        <title>Adiantum capillus-veneris genome.</title>
        <authorList>
            <person name="Fang Y."/>
            <person name="Liao Q."/>
        </authorList>
    </citation>
    <scope>NUCLEOTIDE SEQUENCE</scope>
    <source>
        <strain evidence="8">H3</strain>
        <tissue evidence="8">Leaf</tissue>
    </source>
</reference>
<dbReference type="InterPro" id="IPR000008">
    <property type="entry name" value="C2_dom"/>
</dbReference>
<dbReference type="Gene3D" id="2.60.40.150">
    <property type="entry name" value="C2 domain"/>
    <property type="match status" value="2"/>
</dbReference>
<dbReference type="SMART" id="SM00568">
    <property type="entry name" value="GRAM"/>
    <property type="match status" value="1"/>
</dbReference>
<dbReference type="InterPro" id="IPR044511">
    <property type="entry name" value="At1g03370/At5g50170-like"/>
</dbReference>
<name>A0A9D4U1A2_ADICA</name>
<evidence type="ECO:0000256" key="4">
    <source>
        <dbReference type="ARBA" id="ARBA00023136"/>
    </source>
</evidence>
<dbReference type="SUPFAM" id="SSF49562">
    <property type="entry name" value="C2 domain (Calcium/lipid-binding domain, CaLB)"/>
    <property type="match status" value="2"/>
</dbReference>
<comment type="subcellular location">
    <subcellularLocation>
        <location evidence="1">Membrane</location>
        <topology evidence="1">Single-pass membrane protein</topology>
    </subcellularLocation>
</comment>
<keyword evidence="9" id="KW-1185">Reference proteome</keyword>
<evidence type="ECO:0008006" key="10">
    <source>
        <dbReference type="Google" id="ProtNLM"/>
    </source>
</evidence>
<dbReference type="Pfam" id="PF00168">
    <property type="entry name" value="C2"/>
    <property type="match status" value="2"/>
</dbReference>
<organism evidence="8 9">
    <name type="scientific">Adiantum capillus-veneris</name>
    <name type="common">Maidenhair fern</name>
    <dbReference type="NCBI Taxonomy" id="13818"/>
    <lineage>
        <taxon>Eukaryota</taxon>
        <taxon>Viridiplantae</taxon>
        <taxon>Streptophyta</taxon>
        <taxon>Embryophyta</taxon>
        <taxon>Tracheophyta</taxon>
        <taxon>Polypodiopsida</taxon>
        <taxon>Polypodiidae</taxon>
        <taxon>Polypodiales</taxon>
        <taxon>Pteridineae</taxon>
        <taxon>Pteridaceae</taxon>
        <taxon>Vittarioideae</taxon>
        <taxon>Adiantum</taxon>
    </lineage>
</organism>
<dbReference type="PANTHER" id="PTHR46296:SF8">
    <property type="entry name" value="OS06G0297800 PROTEIN"/>
    <property type="match status" value="1"/>
</dbReference>
<feature type="region of interest" description="Disordered" evidence="5">
    <location>
        <begin position="141"/>
        <end position="174"/>
    </location>
</feature>
<evidence type="ECO:0000256" key="3">
    <source>
        <dbReference type="ARBA" id="ARBA00022989"/>
    </source>
</evidence>
<evidence type="ECO:0000313" key="9">
    <source>
        <dbReference type="Proteomes" id="UP000886520"/>
    </source>
</evidence>
<dbReference type="InterPro" id="IPR011993">
    <property type="entry name" value="PH-like_dom_sf"/>
</dbReference>
<evidence type="ECO:0000256" key="2">
    <source>
        <dbReference type="ARBA" id="ARBA00022692"/>
    </source>
</evidence>
<evidence type="ECO:0000259" key="7">
    <source>
        <dbReference type="PROSITE" id="PS51778"/>
    </source>
</evidence>
<dbReference type="InterPro" id="IPR035892">
    <property type="entry name" value="C2_domain_sf"/>
</dbReference>
<evidence type="ECO:0000256" key="1">
    <source>
        <dbReference type="ARBA" id="ARBA00004167"/>
    </source>
</evidence>
<comment type="caution">
    <text evidence="8">The sequence shown here is derived from an EMBL/GenBank/DDBJ whole genome shotgun (WGS) entry which is preliminary data.</text>
</comment>
<feature type="domain" description="C2" evidence="6">
    <location>
        <begin position="528"/>
        <end position="646"/>
    </location>
</feature>
<dbReference type="SMART" id="SM00239">
    <property type="entry name" value="C2"/>
    <property type="match status" value="2"/>
</dbReference>
<dbReference type="PROSITE" id="PS50004">
    <property type="entry name" value="C2"/>
    <property type="match status" value="2"/>
</dbReference>
<accession>A0A9D4U1A2</accession>
<proteinExistence type="predicted"/>
<dbReference type="EMBL" id="JABFUD020000025">
    <property type="protein sequence ID" value="KAI5059781.1"/>
    <property type="molecule type" value="Genomic_DNA"/>
</dbReference>
<evidence type="ECO:0000256" key="5">
    <source>
        <dbReference type="SAM" id="MobiDB-lite"/>
    </source>
</evidence>
<dbReference type="Pfam" id="PF02893">
    <property type="entry name" value="GRAM"/>
    <property type="match status" value="1"/>
</dbReference>
<evidence type="ECO:0000313" key="8">
    <source>
        <dbReference type="EMBL" id="KAI5059781.1"/>
    </source>
</evidence>
<feature type="domain" description="C2" evidence="6">
    <location>
        <begin position="1"/>
        <end position="100"/>
    </location>
</feature>
<feature type="domain" description="VASt" evidence="7">
    <location>
        <begin position="268"/>
        <end position="434"/>
    </location>
</feature>
<dbReference type="InterPro" id="IPR004182">
    <property type="entry name" value="GRAM"/>
</dbReference>
<keyword evidence="3" id="KW-1133">Transmembrane helix</keyword>
<dbReference type="PROSITE" id="PS51778">
    <property type="entry name" value="VAST"/>
    <property type="match status" value="2"/>
</dbReference>
<dbReference type="AlphaFoldDB" id="A0A9D4U1A2"/>
<dbReference type="CDD" id="cd00030">
    <property type="entry name" value="C2"/>
    <property type="match status" value="2"/>
</dbReference>
<sequence length="1042" mass="116957">MKLHVQLFEARNLRAPDRPCHAYARLKLGSTKCQSAVCANGLPDPCWFEDFVFNVDDLGAELQISVWHQERFADVCLGCLRLPVSVVLHADRLSIASSWYPLQKRSKRSKTPVTGEIRAGFILSGKTSYSGTLNQPLDVSYSSSVNSTPEHSSLPRTSSSDSFQSMDDAPQDQTSVPEAINFDHESRDSSLSIGPLSHFPHVSAWLPSAILSFFTKPQEKEVVEESHASHDSSITSPDKDEELVPISFFEDNGVFEPSSKEDLPAPLAGGILLMGTYAMSAKSLNGILFRPGSQFQKDLVEVQKSADLYEGPWKRGELDKPKRMISYVKAATKLVKSVKATEDQMYSRADNKGFVVNAVAATPDAPYGKTFRVEIQYCIFARLEKTAFLEISWGIHFLSSTMMKGIIESGARQGLQDSFKDFEQVLTKYARPAAAQGNMQLIRADVDESAAKSDWQLAKEYFCNLRVFLVILSTMVILLHIYISRPCPKSGLEVWKLDFPDTLREFVTSAILGVQMERIFSTARKFVGARFYKVSDHGVKAKGNGWLLAVTLVGAKNLPASVEAAPPDPFVVFTCTGKLRTSSVKLQSFNPKWEEKFEFDATEEAPSTMNVEVFNFEGPFTEAGSVGHAEINFLKQTPEELADLWVPLEGKDALAAGSKIHLRIVLMNTKESDSAGQYIEKVEKEVGRKITRRSFVKNASFQKLFSLPSEEFLVNDFSCSMKRKFLLQGRIFLSPRVLAFYSNIFGHKTRFMILWDDIEEIKEASPALGSMGMLLNPTILVFTKKGRAMDAYHGAKSVDTRGRLKFQFQSFIRYKPAYRTMMVLWNERTLSPEQRMDMIADIEQGDDSSVGADRQMDDSETFLGFDEAKQTEVYSTELPLSVSSLVLIYEREKLDEKIAEKTGHLNYFPTPWESMADDNVQQRRATFKLSNQISLFGTNVTCIQQKTKQADGHAVFLDEVLTLHDVPFGDNFQIQVRKEMVDISTSPPASSCKVFVGVAWHKSTLFQNQISKNIFERYTKHLKELVAVSVKELLQHKDEAHA</sequence>
<feature type="domain" description="VASt" evidence="7">
    <location>
        <begin position="869"/>
        <end position="1034"/>
    </location>
</feature>
<dbReference type="OrthoDB" id="67700at2759"/>
<dbReference type="Pfam" id="PF16016">
    <property type="entry name" value="VASt"/>
    <property type="match status" value="2"/>
</dbReference>
<dbReference type="InterPro" id="IPR031968">
    <property type="entry name" value="VASt"/>
</dbReference>